<dbReference type="OrthoDB" id="73890at2759"/>
<dbReference type="GO" id="GO:0005737">
    <property type="term" value="C:cytoplasm"/>
    <property type="evidence" value="ECO:0007669"/>
    <property type="project" value="TreeGrafter"/>
</dbReference>
<proteinExistence type="inferred from homology"/>
<dbReference type="Pfam" id="PF01135">
    <property type="entry name" value="PCMT"/>
    <property type="match status" value="1"/>
</dbReference>
<dbReference type="EMBL" id="MTKT01005615">
    <property type="protein sequence ID" value="OWM65459.1"/>
    <property type="molecule type" value="Genomic_DNA"/>
</dbReference>
<dbReference type="PANTHER" id="PTHR11579:SF28">
    <property type="entry name" value="PROTEIN-L-ISOASPARTATE O-METHYLTRANSFERASE 1"/>
    <property type="match status" value="1"/>
</dbReference>
<reference evidence="7" key="2">
    <citation type="submission" date="2017-06" db="EMBL/GenBank/DDBJ databases">
        <title>The pomegranate genome and the genomics of punicalagin biosynthesis.</title>
        <authorList>
            <person name="Xu C."/>
        </authorList>
    </citation>
    <scope>NUCLEOTIDE SEQUENCE [LARGE SCALE GENOMIC DNA]</scope>
    <source>
        <tissue evidence="7">Fresh leaf</tissue>
    </source>
</reference>
<dbReference type="CDD" id="cd02440">
    <property type="entry name" value="AdoMet_MTases"/>
    <property type="match status" value="1"/>
</dbReference>
<dbReference type="NCBIfam" id="TIGR00080">
    <property type="entry name" value="pimt"/>
    <property type="match status" value="1"/>
</dbReference>
<dbReference type="GO" id="GO:0004719">
    <property type="term" value="F:protein-L-isoaspartate (D-aspartate) O-methyltransferase activity"/>
    <property type="evidence" value="ECO:0007669"/>
    <property type="project" value="UniProtKB-EC"/>
</dbReference>
<keyword evidence="3" id="KW-0489">Methyltransferase</keyword>
<dbReference type="Gene3D" id="3.40.50.150">
    <property type="entry name" value="Vaccinia Virus protein VP39"/>
    <property type="match status" value="1"/>
</dbReference>
<keyword evidence="4" id="KW-0808">Transferase</keyword>
<keyword evidence="9" id="KW-1185">Reference proteome</keyword>
<evidence type="ECO:0000256" key="1">
    <source>
        <dbReference type="ARBA" id="ARBA00005369"/>
    </source>
</evidence>
<dbReference type="PANTHER" id="PTHR11579">
    <property type="entry name" value="PROTEIN-L-ISOASPARTATE O-METHYLTRANSFERASE"/>
    <property type="match status" value="1"/>
</dbReference>
<dbReference type="Proteomes" id="UP000515151">
    <property type="component" value="Chromosome 7"/>
</dbReference>
<dbReference type="Proteomes" id="UP000197138">
    <property type="component" value="Unassembled WGS sequence"/>
</dbReference>
<dbReference type="GO" id="GO:0030091">
    <property type="term" value="P:protein repair"/>
    <property type="evidence" value="ECO:0007669"/>
    <property type="project" value="UniProtKB-ARBA"/>
</dbReference>
<dbReference type="AlphaFoldDB" id="A0A218VYX6"/>
<dbReference type="SUPFAM" id="SSF53335">
    <property type="entry name" value="S-adenosyl-L-methionine-dependent methyltransferases"/>
    <property type="match status" value="1"/>
</dbReference>
<gene>
    <name evidence="10" type="primary">LOC116213576</name>
    <name evidence="7" type="ORF">CDL15_Pgr009049</name>
</gene>
<comment type="catalytic activity">
    <reaction evidence="6">
        <text>[protein]-L-isoaspartate + S-adenosyl-L-methionine = [protein]-L-isoaspartate alpha-methyl ester + S-adenosyl-L-homocysteine</text>
        <dbReference type="Rhea" id="RHEA:12705"/>
        <dbReference type="Rhea" id="RHEA-COMP:12143"/>
        <dbReference type="Rhea" id="RHEA-COMP:12144"/>
        <dbReference type="ChEBI" id="CHEBI:57856"/>
        <dbReference type="ChEBI" id="CHEBI:59789"/>
        <dbReference type="ChEBI" id="CHEBI:90596"/>
        <dbReference type="ChEBI" id="CHEBI:90598"/>
        <dbReference type="EC" id="2.1.1.77"/>
    </reaction>
</comment>
<evidence type="ECO:0000256" key="3">
    <source>
        <dbReference type="ARBA" id="ARBA00022603"/>
    </source>
</evidence>
<dbReference type="InterPro" id="IPR000682">
    <property type="entry name" value="PCMT"/>
</dbReference>
<reference evidence="10" key="4">
    <citation type="submission" date="2025-04" db="UniProtKB">
        <authorList>
            <consortium name="RefSeq"/>
        </authorList>
    </citation>
    <scope>IDENTIFICATION</scope>
    <source>
        <tissue evidence="10">Leaf</tissue>
    </source>
</reference>
<protein>
    <recommendedName>
        <fullName evidence="2">protein-L-isoaspartate(D-aspartate) O-methyltransferase</fullName>
        <ecNumber evidence="2">2.1.1.77</ecNumber>
    </recommendedName>
</protein>
<dbReference type="InterPro" id="IPR029063">
    <property type="entry name" value="SAM-dependent_MTases_sf"/>
</dbReference>
<name>A0A218VYX6_PUNGR</name>
<keyword evidence="5" id="KW-0949">S-adenosyl-L-methionine</keyword>
<dbReference type="PROSITE" id="PS01279">
    <property type="entry name" value="PCMT"/>
    <property type="match status" value="1"/>
</dbReference>
<evidence type="ECO:0000256" key="4">
    <source>
        <dbReference type="ARBA" id="ARBA00022679"/>
    </source>
</evidence>
<comment type="similarity">
    <text evidence="1">Belongs to the methyltransferase superfamily. L-isoaspartyl/D-aspartyl protein methyltransferase family.</text>
</comment>
<evidence type="ECO:0000313" key="7">
    <source>
        <dbReference type="EMBL" id="OWM65459.1"/>
    </source>
</evidence>
<evidence type="ECO:0000256" key="6">
    <source>
        <dbReference type="ARBA" id="ARBA00029295"/>
    </source>
</evidence>
<dbReference type="EC" id="2.1.1.77" evidence="2"/>
<evidence type="ECO:0000313" key="9">
    <source>
        <dbReference type="Proteomes" id="UP000515151"/>
    </source>
</evidence>
<organism evidence="7 8">
    <name type="scientific">Punica granatum</name>
    <name type="common">Pomegranate</name>
    <dbReference type="NCBI Taxonomy" id="22663"/>
    <lineage>
        <taxon>Eukaryota</taxon>
        <taxon>Viridiplantae</taxon>
        <taxon>Streptophyta</taxon>
        <taxon>Embryophyta</taxon>
        <taxon>Tracheophyta</taxon>
        <taxon>Spermatophyta</taxon>
        <taxon>Magnoliopsida</taxon>
        <taxon>eudicotyledons</taxon>
        <taxon>Gunneridae</taxon>
        <taxon>Pentapetalae</taxon>
        <taxon>rosids</taxon>
        <taxon>malvids</taxon>
        <taxon>Myrtales</taxon>
        <taxon>Lythraceae</taxon>
        <taxon>Punica</taxon>
    </lineage>
</organism>
<evidence type="ECO:0000313" key="8">
    <source>
        <dbReference type="Proteomes" id="UP000197138"/>
    </source>
</evidence>
<evidence type="ECO:0000313" key="10">
    <source>
        <dbReference type="RefSeq" id="XP_031404444.1"/>
    </source>
</evidence>
<sequence>MPTLLQYSSPAAAAFSSHSLQLIRSITSISPPPPCSLAALSLFCRRPSNPLTGNFLFSRMEGVLHCMFWAYSVVLITSTGTHSALCNDEDRPFTCPSLLISEFQSIAISEATSSNPVKRFWSGSGITRNKAMVEQLQSYGVIRSKRVAEVMEKIDRALFVPEGTPPYVDSPMPIGYNATISAPHMHATCLQLLEENLRPGMHALDIGSGTGYLTACFAMMVGPQGRAVGVEHIPELVESSVESIRKSAAAPLLKEGALSVHVGDGRLGWPEFAPYDAIHVGAAASEIPKALIDQLKPGGRMVIPVGNIFQDLKVVEKKMDCSVSIRTETSVRYVPLTSRDAQLRGS</sequence>
<dbReference type="FunFam" id="3.40.50.150:FF:000027">
    <property type="entry name" value="Protein-L-isoaspartate O-methyltransferase"/>
    <property type="match status" value="1"/>
</dbReference>
<dbReference type="GeneID" id="116213576"/>
<reference evidence="8" key="1">
    <citation type="journal article" date="2017" name="Plant J.">
        <title>The pomegranate (Punica granatum L.) genome and the genomics of punicalagin biosynthesis.</title>
        <authorList>
            <person name="Qin G."/>
            <person name="Xu C."/>
            <person name="Ming R."/>
            <person name="Tang H."/>
            <person name="Guyot R."/>
            <person name="Kramer E.M."/>
            <person name="Hu Y."/>
            <person name="Yi X."/>
            <person name="Qi Y."/>
            <person name="Xu X."/>
            <person name="Gao Z."/>
            <person name="Pan H."/>
            <person name="Jian J."/>
            <person name="Tian Y."/>
            <person name="Yue Z."/>
            <person name="Xu Y."/>
        </authorList>
    </citation>
    <scope>NUCLEOTIDE SEQUENCE [LARGE SCALE GENOMIC DNA]</scope>
    <source>
        <strain evidence="8">cv. Dabenzi</strain>
    </source>
</reference>
<evidence type="ECO:0000256" key="5">
    <source>
        <dbReference type="ARBA" id="ARBA00022691"/>
    </source>
</evidence>
<evidence type="ECO:0000256" key="2">
    <source>
        <dbReference type="ARBA" id="ARBA00011890"/>
    </source>
</evidence>
<dbReference type="RefSeq" id="XP_031404444.1">
    <property type="nucleotide sequence ID" value="XM_031548584.1"/>
</dbReference>
<accession>A0A218VYX6</accession>
<reference evidence="9" key="3">
    <citation type="journal article" date="2020" name="Plant Biotechnol. J.">
        <title>The pomegranate (Punica granatum L.) draft genome dissects genetic divergence between soft- and hard-seeded cultivars.</title>
        <authorList>
            <person name="Luo X."/>
            <person name="Li H."/>
            <person name="Wu Z."/>
            <person name="Yao W."/>
            <person name="Zhao P."/>
            <person name="Cao D."/>
            <person name="Yu H."/>
            <person name="Li K."/>
            <person name="Poudel K."/>
            <person name="Zhao D."/>
            <person name="Zhang F."/>
            <person name="Xia X."/>
            <person name="Chen L."/>
            <person name="Wang Q."/>
            <person name="Jing D."/>
            <person name="Cao S."/>
        </authorList>
    </citation>
    <scope>NUCLEOTIDE SEQUENCE [LARGE SCALE GENOMIC DNA]</scope>
</reference>
<dbReference type="GO" id="GO:0032259">
    <property type="term" value="P:methylation"/>
    <property type="evidence" value="ECO:0007669"/>
    <property type="project" value="UniProtKB-KW"/>
</dbReference>